<evidence type="ECO:0000256" key="5">
    <source>
        <dbReference type="ARBA" id="ARBA00022630"/>
    </source>
</evidence>
<evidence type="ECO:0000259" key="13">
    <source>
        <dbReference type="Pfam" id="PF02770"/>
    </source>
</evidence>
<comment type="caution">
    <text evidence="15">The sequence shown here is derived from an EMBL/GenBank/DDBJ whole genome shotgun (WGS) entry which is preliminary data.</text>
</comment>
<evidence type="ECO:0000256" key="2">
    <source>
        <dbReference type="ARBA" id="ARBA00005109"/>
    </source>
</evidence>
<dbReference type="InterPro" id="IPR046373">
    <property type="entry name" value="Acyl-CoA_Oxase/DH_mid-dom_sf"/>
</dbReference>
<comment type="similarity">
    <text evidence="3 11">Belongs to the acyl-CoA dehydrogenase family.</text>
</comment>
<dbReference type="AlphaFoldDB" id="A0AAW1REK7"/>
<dbReference type="Proteomes" id="UP001445335">
    <property type="component" value="Unassembled WGS sequence"/>
</dbReference>
<evidence type="ECO:0000256" key="6">
    <source>
        <dbReference type="ARBA" id="ARBA00022827"/>
    </source>
</evidence>
<sequence length="405" mass="43409">MITPGLSEEQEEFQRLAADFAARELAPHAARWDAEKEFSVGTLRAAAALGFGGVYCREDVGGSALCRADAAVIFEELAAGDISHTAYLTIHNMVAHCIDRYGTEEQRQRWLPQLTTLQRLTSYCLTEPSSGSDAASLSTSARRGGDSYVLSGTKAFISGAGVSDLYLVMARTGKPGPRGISAFIVEKGAPGLSFGRPEVKLGWCAQPTAAVQLDAVRVPATNRLGEEGDGFRIAMAALDGGRVNIAACSVGGARQCLDAARKYAAQREQFGRPIAAQQATQFRIADMATDVQASRLLVQHAARSLDAQAPTATLDAAIAKRFATDACFAVADRALQVFGGYGYLRDHPVERVMRDLRVHSILEGTNEIMRVIINRELDKLHPVAWGLAHQAVHTCDGSHATQDVP</sequence>
<protein>
    <recommendedName>
        <fullName evidence="10">Isobutyryl-CoA dehydrogenase, mitochondrial</fullName>
    </recommendedName>
</protein>
<dbReference type="Pfam" id="PF02770">
    <property type="entry name" value="Acyl-CoA_dh_M"/>
    <property type="match status" value="1"/>
</dbReference>
<feature type="domain" description="Acyl-CoA oxidase/dehydrogenase middle" evidence="13">
    <location>
        <begin position="123"/>
        <end position="216"/>
    </location>
</feature>
<dbReference type="PROSITE" id="PS00072">
    <property type="entry name" value="ACYL_COA_DH_1"/>
    <property type="match status" value="1"/>
</dbReference>
<dbReference type="FunFam" id="1.20.140.10:FF:000001">
    <property type="entry name" value="Acyl-CoA dehydrogenase"/>
    <property type="match status" value="1"/>
</dbReference>
<dbReference type="Gene3D" id="2.40.110.10">
    <property type="entry name" value="Butyryl-CoA Dehydrogenase, subunit A, domain 2"/>
    <property type="match status" value="1"/>
</dbReference>
<feature type="domain" description="Acyl-CoA dehydrogenase/oxidase N-terminal" evidence="14">
    <location>
        <begin position="7"/>
        <end position="116"/>
    </location>
</feature>
<feature type="domain" description="Acyl-CoA dehydrogenase/oxidase C-terminal" evidence="12">
    <location>
        <begin position="228"/>
        <end position="376"/>
    </location>
</feature>
<dbReference type="InterPro" id="IPR013786">
    <property type="entry name" value="AcylCoA_DH/ox_N"/>
</dbReference>
<evidence type="ECO:0000259" key="14">
    <source>
        <dbReference type="Pfam" id="PF02771"/>
    </source>
</evidence>
<dbReference type="GO" id="GO:0009083">
    <property type="term" value="P:branched-chain amino acid catabolic process"/>
    <property type="evidence" value="ECO:0007669"/>
    <property type="project" value="UniProtKB-KW"/>
</dbReference>
<keyword evidence="5 11" id="KW-0285">Flavoprotein</keyword>
<dbReference type="PIRSF" id="PIRSF016578">
    <property type="entry name" value="HsaA"/>
    <property type="match status" value="1"/>
</dbReference>
<dbReference type="InterPro" id="IPR037069">
    <property type="entry name" value="AcylCoA_DH/ox_N_sf"/>
</dbReference>
<gene>
    <name evidence="15" type="ORF">WJX81_004638</name>
</gene>
<dbReference type="InterPro" id="IPR036250">
    <property type="entry name" value="AcylCo_DH-like_C"/>
</dbReference>
<dbReference type="Gene3D" id="1.20.140.10">
    <property type="entry name" value="Butyryl-CoA Dehydrogenase, subunit A, domain 3"/>
    <property type="match status" value="1"/>
</dbReference>
<evidence type="ECO:0000259" key="12">
    <source>
        <dbReference type="Pfam" id="PF00441"/>
    </source>
</evidence>
<evidence type="ECO:0000256" key="10">
    <source>
        <dbReference type="ARBA" id="ARBA00071686"/>
    </source>
</evidence>
<keyword evidence="7 11" id="KW-0560">Oxidoreductase</keyword>
<dbReference type="PANTHER" id="PTHR43831:SF1">
    <property type="entry name" value="ISOBUTYRYL-COA DEHYDROGENASE, MITOCHONDRIAL"/>
    <property type="match status" value="1"/>
</dbReference>
<evidence type="ECO:0000256" key="1">
    <source>
        <dbReference type="ARBA" id="ARBA00001974"/>
    </source>
</evidence>
<evidence type="ECO:0000313" key="15">
    <source>
        <dbReference type="EMBL" id="KAK9832077.1"/>
    </source>
</evidence>
<dbReference type="SUPFAM" id="SSF56645">
    <property type="entry name" value="Acyl-CoA dehydrogenase NM domain-like"/>
    <property type="match status" value="1"/>
</dbReference>
<name>A0AAW1REK7_9CHLO</name>
<reference evidence="15 16" key="1">
    <citation type="journal article" date="2024" name="Nat. Commun.">
        <title>Phylogenomics reveals the evolutionary origins of lichenization in chlorophyte algae.</title>
        <authorList>
            <person name="Puginier C."/>
            <person name="Libourel C."/>
            <person name="Otte J."/>
            <person name="Skaloud P."/>
            <person name="Haon M."/>
            <person name="Grisel S."/>
            <person name="Petersen M."/>
            <person name="Berrin J.G."/>
            <person name="Delaux P.M."/>
            <person name="Dal Grande F."/>
            <person name="Keller J."/>
        </authorList>
    </citation>
    <scope>NUCLEOTIDE SEQUENCE [LARGE SCALE GENOMIC DNA]</scope>
    <source>
        <strain evidence="15 16">SAG 245.80</strain>
    </source>
</reference>
<comment type="catalytic activity">
    <reaction evidence="9">
        <text>propanoyl-CoA + oxidized [electron-transfer flavoprotein] + H(+) = acryloyl-CoA + reduced [electron-transfer flavoprotein]</text>
        <dbReference type="Rhea" id="RHEA:31287"/>
        <dbReference type="Rhea" id="RHEA-COMP:10685"/>
        <dbReference type="Rhea" id="RHEA-COMP:10686"/>
        <dbReference type="ChEBI" id="CHEBI:15378"/>
        <dbReference type="ChEBI" id="CHEBI:57367"/>
        <dbReference type="ChEBI" id="CHEBI:57392"/>
        <dbReference type="ChEBI" id="CHEBI:57692"/>
        <dbReference type="ChEBI" id="CHEBI:58307"/>
    </reaction>
    <physiologicalReaction direction="left-to-right" evidence="9">
        <dbReference type="Rhea" id="RHEA:31288"/>
    </physiologicalReaction>
</comment>
<dbReference type="PANTHER" id="PTHR43831">
    <property type="entry name" value="ISOBUTYRYL-COA DEHYDROGENASE"/>
    <property type="match status" value="1"/>
</dbReference>
<accession>A0AAW1REK7</accession>
<comment type="pathway">
    <text evidence="2">Amino-acid degradation; L-valine degradation.</text>
</comment>
<dbReference type="EMBL" id="JALJOU010000042">
    <property type="protein sequence ID" value="KAK9832077.1"/>
    <property type="molecule type" value="Genomic_DNA"/>
</dbReference>
<dbReference type="SUPFAM" id="SSF47203">
    <property type="entry name" value="Acyl-CoA dehydrogenase C-terminal domain-like"/>
    <property type="match status" value="1"/>
</dbReference>
<evidence type="ECO:0000256" key="4">
    <source>
        <dbReference type="ARBA" id="ARBA00022456"/>
    </source>
</evidence>
<dbReference type="InterPro" id="IPR006091">
    <property type="entry name" value="Acyl-CoA_Oxase/DH_mid-dom"/>
</dbReference>
<dbReference type="GO" id="GO:0005739">
    <property type="term" value="C:mitochondrion"/>
    <property type="evidence" value="ECO:0007669"/>
    <property type="project" value="TreeGrafter"/>
</dbReference>
<dbReference type="InterPro" id="IPR009075">
    <property type="entry name" value="AcylCo_DH/oxidase_C"/>
</dbReference>
<proteinExistence type="inferred from homology"/>
<organism evidence="15 16">
    <name type="scientific">Elliptochloris bilobata</name>
    <dbReference type="NCBI Taxonomy" id="381761"/>
    <lineage>
        <taxon>Eukaryota</taxon>
        <taxon>Viridiplantae</taxon>
        <taxon>Chlorophyta</taxon>
        <taxon>core chlorophytes</taxon>
        <taxon>Trebouxiophyceae</taxon>
        <taxon>Trebouxiophyceae incertae sedis</taxon>
        <taxon>Elliptochloris clade</taxon>
        <taxon>Elliptochloris</taxon>
    </lineage>
</organism>
<dbReference type="GO" id="GO:0050660">
    <property type="term" value="F:flavin adenine dinucleotide binding"/>
    <property type="evidence" value="ECO:0007669"/>
    <property type="project" value="InterPro"/>
</dbReference>
<dbReference type="InterPro" id="IPR009100">
    <property type="entry name" value="AcylCoA_DH/oxidase_NM_dom_sf"/>
</dbReference>
<dbReference type="PROSITE" id="PS00073">
    <property type="entry name" value="ACYL_COA_DH_2"/>
    <property type="match status" value="1"/>
</dbReference>
<dbReference type="Gene3D" id="1.10.540.10">
    <property type="entry name" value="Acyl-CoA dehydrogenase/oxidase, N-terminal domain"/>
    <property type="match status" value="1"/>
</dbReference>
<keyword evidence="4" id="KW-0101">Branched-chain amino acid catabolism</keyword>
<dbReference type="Pfam" id="PF00441">
    <property type="entry name" value="Acyl-CoA_dh_1"/>
    <property type="match status" value="1"/>
</dbReference>
<evidence type="ECO:0000256" key="11">
    <source>
        <dbReference type="RuleBase" id="RU362125"/>
    </source>
</evidence>
<dbReference type="Pfam" id="PF02771">
    <property type="entry name" value="Acyl-CoA_dh_N"/>
    <property type="match status" value="1"/>
</dbReference>
<dbReference type="FunFam" id="2.40.110.10:FF:000001">
    <property type="entry name" value="Acyl-CoA dehydrogenase, mitochondrial"/>
    <property type="match status" value="1"/>
</dbReference>
<comment type="catalytic activity">
    <reaction evidence="8">
        <text>(2S)-2-methylbutanoyl-CoA + oxidized [electron-transfer flavoprotein] + H(+) = (2E)-2-methylbut-2-enoyl-CoA + reduced [electron-transfer flavoprotein]</text>
        <dbReference type="Rhea" id="RHEA:48256"/>
        <dbReference type="Rhea" id="RHEA-COMP:10685"/>
        <dbReference type="Rhea" id="RHEA-COMP:10686"/>
        <dbReference type="ChEBI" id="CHEBI:15378"/>
        <dbReference type="ChEBI" id="CHEBI:57337"/>
        <dbReference type="ChEBI" id="CHEBI:57692"/>
        <dbReference type="ChEBI" id="CHEBI:58307"/>
        <dbReference type="ChEBI" id="CHEBI:88166"/>
    </reaction>
    <physiologicalReaction direction="left-to-right" evidence="8">
        <dbReference type="Rhea" id="RHEA:48257"/>
    </physiologicalReaction>
</comment>
<keyword evidence="16" id="KW-1185">Reference proteome</keyword>
<evidence type="ECO:0000256" key="3">
    <source>
        <dbReference type="ARBA" id="ARBA00009347"/>
    </source>
</evidence>
<evidence type="ECO:0000313" key="16">
    <source>
        <dbReference type="Proteomes" id="UP001445335"/>
    </source>
</evidence>
<dbReference type="GO" id="GO:0003995">
    <property type="term" value="F:acyl-CoA dehydrogenase activity"/>
    <property type="evidence" value="ECO:0007669"/>
    <property type="project" value="InterPro"/>
</dbReference>
<dbReference type="InterPro" id="IPR052547">
    <property type="entry name" value="Mito_Isobutyryl-CoADH"/>
</dbReference>
<dbReference type="InterPro" id="IPR006089">
    <property type="entry name" value="Acyl-CoA_DH_CS"/>
</dbReference>
<keyword evidence="6 11" id="KW-0274">FAD</keyword>
<evidence type="ECO:0000256" key="9">
    <source>
        <dbReference type="ARBA" id="ARBA00050268"/>
    </source>
</evidence>
<evidence type="ECO:0000256" key="7">
    <source>
        <dbReference type="ARBA" id="ARBA00023002"/>
    </source>
</evidence>
<evidence type="ECO:0000256" key="8">
    <source>
        <dbReference type="ARBA" id="ARBA00049552"/>
    </source>
</evidence>
<comment type="cofactor">
    <cofactor evidence="1 11">
        <name>FAD</name>
        <dbReference type="ChEBI" id="CHEBI:57692"/>
    </cofactor>
</comment>